<proteinExistence type="predicted"/>
<dbReference type="Proteomes" id="UP000187059">
    <property type="component" value="Chromosome"/>
</dbReference>
<keyword evidence="2" id="KW-1185">Reference proteome</keyword>
<protein>
    <submittedName>
        <fullName evidence="1">Uncharacterized protein</fullName>
    </submittedName>
</protein>
<name>A0A1P8UNY3_9RHOB</name>
<sequence>MVTLSLLEQTADTFVPKIVKTQIVNLDALPVASKSGAH</sequence>
<evidence type="ECO:0000313" key="2">
    <source>
        <dbReference type="Proteomes" id="UP000187059"/>
    </source>
</evidence>
<organism evidence="1 2">
    <name type="scientific">Salipiger abyssi</name>
    <dbReference type="NCBI Taxonomy" id="1250539"/>
    <lineage>
        <taxon>Bacteria</taxon>
        <taxon>Pseudomonadati</taxon>
        <taxon>Pseudomonadota</taxon>
        <taxon>Alphaproteobacteria</taxon>
        <taxon>Rhodobacterales</taxon>
        <taxon>Roseobacteraceae</taxon>
        <taxon>Salipiger</taxon>
    </lineage>
</organism>
<evidence type="ECO:0000313" key="1">
    <source>
        <dbReference type="EMBL" id="APZ51093.1"/>
    </source>
</evidence>
<gene>
    <name evidence="1" type="ORF">Ga0080574_TMP759</name>
</gene>
<reference evidence="1 2" key="1">
    <citation type="submission" date="2016-04" db="EMBL/GenBank/DDBJ databases">
        <title>Deep-sea bacteria in the southern Pacific.</title>
        <authorList>
            <person name="Tang K."/>
        </authorList>
    </citation>
    <scope>NUCLEOTIDE SEQUENCE [LARGE SCALE GENOMIC DNA]</scope>
    <source>
        <strain evidence="1 2">JLT2014</strain>
    </source>
</reference>
<accession>A0A1P8UNY3</accession>
<dbReference type="EMBL" id="CP015093">
    <property type="protein sequence ID" value="APZ51093.1"/>
    <property type="molecule type" value="Genomic_DNA"/>
</dbReference>
<dbReference type="AlphaFoldDB" id="A0A1P8UNY3"/>
<dbReference type="KEGG" id="paby:Ga0080574_TMP759"/>